<comment type="caution">
    <text evidence="4">The sequence shown here is derived from an EMBL/GenBank/DDBJ whole genome shotgun (WGS) entry which is preliminary data.</text>
</comment>
<sequence>NVHELMLKMVPQRQRFTLRKLSVGVVSVLVGASFLLGGNVEANADTNAVSASKMEQTGETTSENIGNSADNTVSLKRKDTSIADDPVKSDAAEVVSETTTKSPEASKVENTVEDTKNKQTEKLNVSFYDQDLGTTVKDFSTTNVNATSDLKNIYRSLLDRGYIVTDDPLN</sequence>
<evidence type="ECO:0000256" key="2">
    <source>
        <dbReference type="SAM" id="Phobius"/>
    </source>
</evidence>
<feature type="region of interest" description="Disordered" evidence="1">
    <location>
        <begin position="51"/>
        <end position="71"/>
    </location>
</feature>
<feature type="non-terminal residue" evidence="4">
    <location>
        <position position="170"/>
    </location>
</feature>
<dbReference type="NCBIfam" id="TIGR01168">
    <property type="entry name" value="YSIRK_signal"/>
    <property type="match status" value="1"/>
</dbReference>
<keyword evidence="2" id="KW-0812">Transmembrane</keyword>
<evidence type="ECO:0000256" key="1">
    <source>
        <dbReference type="SAM" id="MobiDB-lite"/>
    </source>
</evidence>
<feature type="domain" description="YSIRK Gram-positive signal peptide" evidence="3">
    <location>
        <begin position="13"/>
        <end position="36"/>
    </location>
</feature>
<evidence type="ECO:0000313" key="4">
    <source>
        <dbReference type="EMBL" id="EAK3904348.1"/>
    </source>
</evidence>
<feature type="region of interest" description="Disordered" evidence="1">
    <location>
        <begin position="89"/>
        <end position="115"/>
    </location>
</feature>
<feature type="transmembrane region" description="Helical" evidence="2">
    <location>
        <begin position="21"/>
        <end position="40"/>
    </location>
</feature>
<gene>
    <name evidence="4" type="ORF">CW563_09750</name>
</gene>
<dbReference type="AlphaFoldDB" id="A0A5T0UQA2"/>
<proteinExistence type="predicted"/>
<dbReference type="InterPro" id="IPR005877">
    <property type="entry name" value="YSIRK_signal_dom"/>
</dbReference>
<keyword evidence="2" id="KW-1133">Transmembrane helix</keyword>
<dbReference type="EMBL" id="AACFVE010000254">
    <property type="protein sequence ID" value="EAK3904348.1"/>
    <property type="molecule type" value="Genomic_DNA"/>
</dbReference>
<keyword evidence="2" id="KW-0472">Membrane</keyword>
<evidence type="ECO:0000259" key="3">
    <source>
        <dbReference type="Pfam" id="PF04650"/>
    </source>
</evidence>
<dbReference type="Pfam" id="PF04650">
    <property type="entry name" value="YSIRK_signal"/>
    <property type="match status" value="1"/>
</dbReference>
<protein>
    <submittedName>
        <fullName evidence="4">YSIRK-type signal peptide-containing protein</fullName>
    </submittedName>
</protein>
<feature type="non-terminal residue" evidence="4">
    <location>
        <position position="1"/>
    </location>
</feature>
<reference evidence="4" key="1">
    <citation type="submission" date="2018-06" db="EMBL/GenBank/DDBJ databases">
        <authorList>
            <consortium name="PulseNet: The National Subtyping Network for Foodborne Disease Surveillance"/>
            <person name="Tarr C.L."/>
            <person name="Trees E."/>
            <person name="Katz L.S."/>
            <person name="Carleton-Romer H.A."/>
            <person name="Stroika S."/>
            <person name="Kucerova Z."/>
            <person name="Roache K.F."/>
            <person name="Sabol A.L."/>
            <person name="Besser J."/>
            <person name="Gerner-Smidt P."/>
        </authorList>
    </citation>
    <scope>NUCLEOTIDE SEQUENCE</scope>
    <source>
        <strain evidence="4">PNUSAC003301</strain>
    </source>
</reference>
<organism evidence="4">
    <name type="scientific">Campylobacter jejuni</name>
    <dbReference type="NCBI Taxonomy" id="197"/>
    <lineage>
        <taxon>Bacteria</taxon>
        <taxon>Pseudomonadati</taxon>
        <taxon>Campylobacterota</taxon>
        <taxon>Epsilonproteobacteria</taxon>
        <taxon>Campylobacterales</taxon>
        <taxon>Campylobacteraceae</taxon>
        <taxon>Campylobacter</taxon>
    </lineage>
</organism>
<accession>A0A5T0UQA2</accession>
<name>A0A5T0UQA2_CAMJU</name>